<dbReference type="EMBL" id="BART01003059">
    <property type="protein sequence ID" value="GAG71715.1"/>
    <property type="molecule type" value="Genomic_DNA"/>
</dbReference>
<feature type="non-terminal residue" evidence="1">
    <location>
        <position position="1"/>
    </location>
</feature>
<dbReference type="SUPFAM" id="SSF50969">
    <property type="entry name" value="YVTN repeat-like/Quinoprotein amine dehydrogenase"/>
    <property type="match status" value="1"/>
</dbReference>
<comment type="caution">
    <text evidence="1">The sequence shown here is derived from an EMBL/GenBank/DDBJ whole genome shotgun (WGS) entry which is preliminary data.</text>
</comment>
<evidence type="ECO:0008006" key="2">
    <source>
        <dbReference type="Google" id="ProtNLM"/>
    </source>
</evidence>
<dbReference type="InterPro" id="IPR013211">
    <property type="entry name" value="LVIVD"/>
</dbReference>
<name>X0ZPP2_9ZZZZ</name>
<dbReference type="AlphaFoldDB" id="X0ZPP2"/>
<dbReference type="Pfam" id="PF08309">
    <property type="entry name" value="LVIVD"/>
    <property type="match status" value="4"/>
</dbReference>
<protein>
    <recommendedName>
        <fullName evidence="2">LVIVD repeat-containing protein</fullName>
    </recommendedName>
</protein>
<accession>X0ZPP2</accession>
<organism evidence="1">
    <name type="scientific">marine sediment metagenome</name>
    <dbReference type="NCBI Taxonomy" id="412755"/>
    <lineage>
        <taxon>unclassified sequences</taxon>
        <taxon>metagenomes</taxon>
        <taxon>ecological metagenomes</taxon>
    </lineage>
</organism>
<sequence length="161" mass="16961">ATWNVFVDGNYAYMASGGPGIQIINISDPASPKLTGSYNTPGRDSDVFISGGYAYVTDEYVTSKTTGLQILNISNPSNPTLTGSYNIAPKDANSVFVSGNYAFMADDDGLRVLDVTDPANPILAGLKSITYGFRDVYVSGSYVYVTSGALGLLIFDVSGLP</sequence>
<gene>
    <name evidence="1" type="ORF">S01H4_08761</name>
</gene>
<dbReference type="InterPro" id="IPR011044">
    <property type="entry name" value="Quino_amine_DH_bsu"/>
</dbReference>
<proteinExistence type="predicted"/>
<reference evidence="1" key="1">
    <citation type="journal article" date="2014" name="Front. Microbiol.">
        <title>High frequency of phylogenetically diverse reductive dehalogenase-homologous genes in deep subseafloor sedimentary metagenomes.</title>
        <authorList>
            <person name="Kawai M."/>
            <person name="Futagami T."/>
            <person name="Toyoda A."/>
            <person name="Takaki Y."/>
            <person name="Nishi S."/>
            <person name="Hori S."/>
            <person name="Arai W."/>
            <person name="Tsubouchi T."/>
            <person name="Morono Y."/>
            <person name="Uchiyama I."/>
            <person name="Ito T."/>
            <person name="Fujiyama A."/>
            <person name="Inagaki F."/>
            <person name="Takami H."/>
        </authorList>
    </citation>
    <scope>NUCLEOTIDE SEQUENCE</scope>
    <source>
        <strain evidence="1">Expedition CK06-06</strain>
    </source>
</reference>
<evidence type="ECO:0000313" key="1">
    <source>
        <dbReference type="EMBL" id="GAG71715.1"/>
    </source>
</evidence>